<feature type="binding site" evidence="8">
    <location>
        <position position="135"/>
    </location>
    <ligand>
        <name>substrate</name>
    </ligand>
</feature>
<evidence type="ECO:0000256" key="2">
    <source>
        <dbReference type="ARBA" id="ARBA00022605"/>
    </source>
</evidence>
<feature type="domain" description="Aspartate/glutamate/uridylate kinase" evidence="9">
    <location>
        <begin position="3"/>
        <end position="233"/>
    </location>
</feature>
<dbReference type="InterPro" id="IPR001048">
    <property type="entry name" value="Asp/Glu/Uridylate_kinase"/>
</dbReference>
<protein>
    <recommendedName>
        <fullName evidence="8">Glutamate 5-kinase</fullName>
        <ecNumber evidence="8">2.7.2.11</ecNumber>
    </recommendedName>
    <alternativeName>
        <fullName evidence="8">Gamma-glutamyl kinase</fullName>
        <shortName evidence="8">GK</shortName>
    </alternativeName>
</protein>
<keyword evidence="5 8" id="KW-0547">Nucleotide-binding</keyword>
<dbReference type="EC" id="2.7.2.11" evidence="8"/>
<evidence type="ECO:0000256" key="8">
    <source>
        <dbReference type="HAMAP-Rule" id="MF_00456"/>
    </source>
</evidence>
<reference evidence="11" key="2">
    <citation type="submission" date="2016-06" db="EMBL/GenBank/DDBJ databases">
        <authorList>
            <person name="Olsen C.W."/>
            <person name="Carey S."/>
            <person name="Hinshaw L."/>
            <person name="Karasin A.I."/>
        </authorList>
    </citation>
    <scope>NUCLEOTIDE SEQUENCE [LARGE SCALE GENOMIC DNA]</scope>
    <source>
        <strain evidence="10">BazSymA</strain>
        <strain evidence="11">BazSymB</strain>
    </source>
</reference>
<dbReference type="PIRSF" id="PIRSF000729">
    <property type="entry name" value="GK"/>
    <property type="match status" value="1"/>
</dbReference>
<evidence type="ECO:0000313" key="12">
    <source>
        <dbReference type="Proteomes" id="UP000198559"/>
    </source>
</evidence>
<dbReference type="InterPro" id="IPR036393">
    <property type="entry name" value="AceGlu_kinase-like_sf"/>
</dbReference>
<evidence type="ECO:0000313" key="13">
    <source>
        <dbReference type="Proteomes" id="UP000198988"/>
    </source>
</evidence>
<dbReference type="InterPro" id="IPR005715">
    <property type="entry name" value="Glu_5kinase/COase_Synthase"/>
</dbReference>
<dbReference type="GO" id="GO:0055129">
    <property type="term" value="P:L-proline biosynthetic process"/>
    <property type="evidence" value="ECO:0007669"/>
    <property type="project" value="UniProtKB-UniRule"/>
</dbReference>
<evidence type="ECO:0000256" key="6">
    <source>
        <dbReference type="ARBA" id="ARBA00022777"/>
    </source>
</evidence>
<dbReference type="CDD" id="cd04242">
    <property type="entry name" value="AAK_G5K_ProB"/>
    <property type="match status" value="1"/>
</dbReference>
<feature type="binding site" evidence="8">
    <location>
        <position position="147"/>
    </location>
    <ligand>
        <name>substrate</name>
    </ligand>
</feature>
<dbReference type="GO" id="GO:0005829">
    <property type="term" value="C:cytosol"/>
    <property type="evidence" value="ECO:0007669"/>
    <property type="project" value="TreeGrafter"/>
</dbReference>
<dbReference type="STRING" id="235205.BAZSYMB_SCAFFOLD00066_2"/>
<proteinExistence type="inferred from homology"/>
<keyword evidence="3 8" id="KW-0641">Proline biosynthesis</keyword>
<dbReference type="PROSITE" id="PS00902">
    <property type="entry name" value="GLUTAMATE_5_KINASE"/>
    <property type="match status" value="1"/>
</dbReference>
<keyword evidence="1 8" id="KW-0963">Cytoplasm</keyword>
<dbReference type="InterPro" id="IPR041739">
    <property type="entry name" value="G5K_ProB"/>
</dbReference>
<keyword evidence="4 8" id="KW-0808">Transferase</keyword>
<name>A0A1H6KWL2_9GAMM</name>
<dbReference type="GO" id="GO:0004349">
    <property type="term" value="F:glutamate 5-kinase activity"/>
    <property type="evidence" value="ECO:0007669"/>
    <property type="project" value="UniProtKB-UniRule"/>
</dbReference>
<dbReference type="InterPro" id="IPR019797">
    <property type="entry name" value="Glutamate_5-kinase_CS"/>
</dbReference>
<dbReference type="Gene3D" id="3.40.1160.10">
    <property type="entry name" value="Acetylglutamate kinase-like"/>
    <property type="match status" value="1"/>
</dbReference>
<dbReference type="AlphaFoldDB" id="A0A1H6KWL2"/>
<evidence type="ECO:0000256" key="7">
    <source>
        <dbReference type="ARBA" id="ARBA00022840"/>
    </source>
</evidence>
<comment type="pathway">
    <text evidence="8">Amino-acid biosynthesis; L-proline biosynthesis; L-glutamate 5-semialdehyde from L-glutamate: step 1/2.</text>
</comment>
<sequence>MNKRWVIKIGSALLTNDGKGLDKVAIAAWVSQISELKCQNIDVVLVSSGAIAEGMKRLGWCERPENIHQLQAAAAVGQMGLVQTYESLFAQQNIHTAQVLLTHDNLTNVKQSNNVSATLDALLALGTVPIVNENDTVATDEIKFGDNDALAALVANLVGASQLVILTDQGGVYDADPRQNADATLINKIHVDDEKLEQVASRAGGSLGSGGMYTKVLAAKTAAKTNINTVIASGKTNDVLTGLHAGEAIGTLIHCQS</sequence>
<comment type="function">
    <text evidence="8">Catalyzes the transfer of a phosphate group to glutamate to form L-glutamate 5-phosphate.</text>
</comment>
<organism evidence="11 12">
    <name type="scientific">Bathymodiolus azoricus thioautotrophic gill symbiont</name>
    <dbReference type="NCBI Taxonomy" id="235205"/>
    <lineage>
        <taxon>Bacteria</taxon>
        <taxon>Pseudomonadati</taxon>
        <taxon>Pseudomonadota</taxon>
        <taxon>Gammaproteobacteria</taxon>
        <taxon>sulfur-oxidizing symbionts</taxon>
    </lineage>
</organism>
<dbReference type="SUPFAM" id="SSF53633">
    <property type="entry name" value="Carbamate kinase-like"/>
    <property type="match status" value="1"/>
</dbReference>
<dbReference type="Proteomes" id="UP000198559">
    <property type="component" value="Unassembled WGS sequence"/>
</dbReference>
<feature type="binding site" evidence="8">
    <location>
        <begin position="209"/>
        <end position="215"/>
    </location>
    <ligand>
        <name>ATP</name>
        <dbReference type="ChEBI" id="CHEBI:30616"/>
    </ligand>
</feature>
<keyword evidence="6 8" id="KW-0418">Kinase</keyword>
<dbReference type="UniPathway" id="UPA00098">
    <property type="reaction ID" value="UER00359"/>
</dbReference>
<evidence type="ECO:0000313" key="10">
    <source>
        <dbReference type="EMBL" id="SEH60795.1"/>
    </source>
</evidence>
<dbReference type="OrthoDB" id="9804434at2"/>
<keyword evidence="2 8" id="KW-0028">Amino-acid biosynthesis</keyword>
<dbReference type="GO" id="GO:0005524">
    <property type="term" value="F:ATP binding"/>
    <property type="evidence" value="ECO:0007669"/>
    <property type="project" value="UniProtKB-KW"/>
</dbReference>
<dbReference type="InterPro" id="IPR001057">
    <property type="entry name" value="Glu/AcGlu_kinase"/>
</dbReference>
<comment type="catalytic activity">
    <reaction evidence="8">
        <text>L-glutamate + ATP = L-glutamyl 5-phosphate + ADP</text>
        <dbReference type="Rhea" id="RHEA:14877"/>
        <dbReference type="ChEBI" id="CHEBI:29985"/>
        <dbReference type="ChEBI" id="CHEBI:30616"/>
        <dbReference type="ChEBI" id="CHEBI:58274"/>
        <dbReference type="ChEBI" id="CHEBI:456216"/>
        <dbReference type="EC" id="2.7.2.11"/>
    </reaction>
</comment>
<dbReference type="FunFam" id="3.40.1160.10:FF:000018">
    <property type="entry name" value="Glutamate 5-kinase"/>
    <property type="match status" value="1"/>
</dbReference>
<accession>A0A1H6KWL2</accession>
<dbReference type="HAMAP" id="MF_00456">
    <property type="entry name" value="ProB"/>
    <property type="match status" value="1"/>
</dbReference>
<comment type="subcellular location">
    <subcellularLocation>
        <location evidence="8">Cytoplasm</location>
    </subcellularLocation>
</comment>
<evidence type="ECO:0000256" key="5">
    <source>
        <dbReference type="ARBA" id="ARBA00022741"/>
    </source>
</evidence>
<feature type="binding site" evidence="8">
    <location>
        <position position="8"/>
    </location>
    <ligand>
        <name>ATP</name>
        <dbReference type="ChEBI" id="CHEBI:30616"/>
    </ligand>
</feature>
<evidence type="ECO:0000256" key="1">
    <source>
        <dbReference type="ARBA" id="ARBA00022490"/>
    </source>
</evidence>
<dbReference type="PRINTS" id="PR00474">
    <property type="entry name" value="GLU5KINASE"/>
</dbReference>
<dbReference type="PANTHER" id="PTHR43654:SF1">
    <property type="entry name" value="ISOPENTENYL PHOSPHATE KINASE"/>
    <property type="match status" value="1"/>
</dbReference>
<reference evidence="12 13" key="1">
    <citation type="submission" date="2016-06" db="EMBL/GenBank/DDBJ databases">
        <authorList>
            <person name="Petersen J."/>
            <person name="Sayavedra L."/>
        </authorList>
    </citation>
    <scope>NUCLEOTIDE SEQUENCE [LARGE SCALE GENOMIC DNA]</scope>
    <source>
        <strain evidence="13">BazSymA</strain>
        <strain evidence="12">BazSymB</strain>
    </source>
</reference>
<dbReference type="EMBL" id="CVUD02000154">
    <property type="protein sequence ID" value="SEH80340.1"/>
    <property type="molecule type" value="Genomic_DNA"/>
</dbReference>
<evidence type="ECO:0000259" key="9">
    <source>
        <dbReference type="Pfam" id="PF00696"/>
    </source>
</evidence>
<evidence type="ECO:0000256" key="3">
    <source>
        <dbReference type="ARBA" id="ARBA00022650"/>
    </source>
</evidence>
<evidence type="ECO:0000256" key="4">
    <source>
        <dbReference type="ARBA" id="ARBA00022679"/>
    </source>
</evidence>
<comment type="similarity">
    <text evidence="8">Belongs to the glutamate 5-kinase family.</text>
</comment>
<dbReference type="RefSeq" id="WP_090714544.1">
    <property type="nucleotide sequence ID" value="NZ_CAESAP020000261.1"/>
</dbReference>
<dbReference type="PANTHER" id="PTHR43654">
    <property type="entry name" value="GLUTAMATE 5-KINASE"/>
    <property type="match status" value="1"/>
</dbReference>
<dbReference type="InterPro" id="IPR011529">
    <property type="entry name" value="Glu_5kinase"/>
</dbReference>
<dbReference type="NCBIfam" id="TIGR01027">
    <property type="entry name" value="proB"/>
    <property type="match status" value="1"/>
</dbReference>
<dbReference type="Pfam" id="PF00696">
    <property type="entry name" value="AA_kinase"/>
    <property type="match status" value="1"/>
</dbReference>
<evidence type="ECO:0000313" key="11">
    <source>
        <dbReference type="EMBL" id="SEH80340.1"/>
    </source>
</evidence>
<gene>
    <name evidence="8" type="primary">proB</name>
    <name evidence="10" type="ORF">BAZSYMA_ACONTIG02487_4</name>
    <name evidence="11" type="ORF">BAZSYMB_SCAFFOLD00066_2</name>
</gene>
<feature type="binding site" evidence="8">
    <location>
        <position position="48"/>
    </location>
    <ligand>
        <name>substrate</name>
    </ligand>
</feature>
<keyword evidence="7 8" id="KW-0067">ATP-binding</keyword>
<feature type="binding site" evidence="8">
    <location>
        <begin position="167"/>
        <end position="168"/>
    </location>
    <ligand>
        <name>ATP</name>
        <dbReference type="ChEBI" id="CHEBI:30616"/>
    </ligand>
</feature>
<dbReference type="Proteomes" id="UP000198988">
    <property type="component" value="Unassembled WGS sequence"/>
</dbReference>
<dbReference type="EMBL" id="CDSC02000038">
    <property type="protein sequence ID" value="SEH60795.1"/>
    <property type="molecule type" value="Genomic_DNA"/>
</dbReference>